<feature type="domain" description="PhoD-like phosphatase metallophosphatase" evidence="1">
    <location>
        <begin position="337"/>
        <end position="635"/>
    </location>
</feature>
<organism evidence="2">
    <name type="scientific">hydrothermal vent metagenome</name>
    <dbReference type="NCBI Taxonomy" id="652676"/>
    <lineage>
        <taxon>unclassified sequences</taxon>
        <taxon>metagenomes</taxon>
        <taxon>ecological metagenomes</taxon>
    </lineage>
</organism>
<proteinExistence type="predicted"/>
<dbReference type="InterPro" id="IPR038607">
    <property type="entry name" value="PhoD-like_sf"/>
</dbReference>
<dbReference type="AlphaFoldDB" id="A0A3B0U2C2"/>
<evidence type="ECO:0000259" key="1">
    <source>
        <dbReference type="Pfam" id="PF09423"/>
    </source>
</evidence>
<accession>A0A3B0U2C2</accession>
<dbReference type="InterPro" id="IPR029052">
    <property type="entry name" value="Metallo-depent_PP-like"/>
</dbReference>
<sequence>MKNLGLIAILFLMIISSCSKRANFQADFDNINDRIWVGKDFWSIPLEEWRVIDGRLECNGEVAESRVNILTHLLSPDDGNFKISARMGLLKKSGSPGSAGFLLGIYDKEDPGAKAACYFGKSIKAGVSLKGFAFLNGQQVALPEGFDWDEFVIRVKGNNNLLSMVVVDSKGNSTEKLTSKIDGIQGLVAIANNIAIEKEGKPGESGFWFDDLKLSGPKVAMKQDNAFGPILWTTYTLSKNIVKLMAQMPPLGENDNQAVSLQLKKEGVWKTMVTKDIEPDSRTAIFKIVNWDDTQDTPFRVLYTEKGRDGSEARNYYEGTIRRDPVDKPLKVAGLTGQFYNSYPYSPLVENLKKVNPDFLYFSGDQIYESNGGYRIIREPVELSIVNYLGKYYMFGWAFGDLMRDRPTVCTSDDHDVYHGNLWGESGKHLSAKDVDNDDLGGFKQSVRMVNAVNRTQCGNLPDPYDPAPIGDGMSVWYTDITYGRVSFAVVSDRIFKSGPEAVSNWQGRKDHLIAPLKDPSQLIKPGLKMLGDRQVKFLEDWITDWDGADMKVLLTQTVFAGVATHHGSLLGYVYGDLDSGGWPKNGRDRAIRIMRKGFVFQIAGDQHLTSLVQYGVDDYRDAGWCFCTPAISVGYQRWFLPDKLGWEVSGRPGHGEPNTGDYEDAFGNKNFVYAIGNPDKQSKWDKRYLQAHKRSSGFGVCTFNKGDRTIKIDSWKFLAHVDNPNEDDQFPGWPVTISQMDNYGRKAVAYLPEIRVNKPNQLIRVIDGQGELVYVVRINGNSFHPKVFEKGNYSVIIGEDGSARKLKNVSAGSGGSIAVEL</sequence>
<evidence type="ECO:0000313" key="2">
    <source>
        <dbReference type="EMBL" id="VAW23130.1"/>
    </source>
</evidence>
<dbReference type="EMBL" id="UOEP01000187">
    <property type="protein sequence ID" value="VAW23130.1"/>
    <property type="molecule type" value="Genomic_DNA"/>
</dbReference>
<dbReference type="Pfam" id="PF09423">
    <property type="entry name" value="PhoD"/>
    <property type="match status" value="1"/>
</dbReference>
<dbReference type="Gene3D" id="3.60.21.70">
    <property type="entry name" value="PhoD-like phosphatase"/>
    <property type="match status" value="1"/>
</dbReference>
<dbReference type="PROSITE" id="PS51257">
    <property type="entry name" value="PROKAR_LIPOPROTEIN"/>
    <property type="match status" value="1"/>
</dbReference>
<reference evidence="2" key="1">
    <citation type="submission" date="2018-06" db="EMBL/GenBank/DDBJ databases">
        <authorList>
            <person name="Zhirakovskaya E."/>
        </authorList>
    </citation>
    <scope>NUCLEOTIDE SEQUENCE</scope>
</reference>
<dbReference type="SUPFAM" id="SSF56300">
    <property type="entry name" value="Metallo-dependent phosphatases"/>
    <property type="match status" value="1"/>
</dbReference>
<protein>
    <submittedName>
        <fullName evidence="2">Uncharacterized protein Psta_3961</fullName>
    </submittedName>
</protein>
<dbReference type="InterPro" id="IPR018946">
    <property type="entry name" value="PhoD-like_MPP"/>
</dbReference>
<name>A0A3B0U2C2_9ZZZZ</name>
<gene>
    <name evidence="2" type="ORF">MNBD_BACTEROID01-1279</name>
</gene>